<organism evidence="1 2">
    <name type="scientific">Natronocella acetinitrilica</name>
    <dbReference type="NCBI Taxonomy" id="414046"/>
    <lineage>
        <taxon>Bacteria</taxon>
        <taxon>Pseudomonadati</taxon>
        <taxon>Pseudomonadota</taxon>
        <taxon>Gammaproteobacteria</taxon>
        <taxon>Chromatiales</taxon>
        <taxon>Ectothiorhodospiraceae</taxon>
        <taxon>Natronocella</taxon>
    </lineage>
</organism>
<gene>
    <name evidence="1" type="ORF">J2T57_002600</name>
</gene>
<reference evidence="1" key="1">
    <citation type="submission" date="2022-03" db="EMBL/GenBank/DDBJ databases">
        <title>Genomic Encyclopedia of Type Strains, Phase III (KMG-III): the genomes of soil and plant-associated and newly described type strains.</title>
        <authorList>
            <person name="Whitman W."/>
        </authorList>
    </citation>
    <scope>NUCLEOTIDE SEQUENCE</scope>
    <source>
        <strain evidence="1">ANL 6-2</strain>
    </source>
</reference>
<dbReference type="EMBL" id="JALJXV010000006">
    <property type="protein sequence ID" value="MCP1675450.1"/>
    <property type="molecule type" value="Genomic_DNA"/>
</dbReference>
<protein>
    <recommendedName>
        <fullName evidence="3">Major capsid protein</fullName>
    </recommendedName>
</protein>
<dbReference type="Pfam" id="PF03864">
    <property type="entry name" value="Phage_cap_E"/>
    <property type="match status" value="1"/>
</dbReference>
<dbReference type="RefSeq" id="WP_253478916.1">
    <property type="nucleotide sequence ID" value="NZ_JALJXV010000006.1"/>
</dbReference>
<evidence type="ECO:0008006" key="3">
    <source>
        <dbReference type="Google" id="ProtNLM"/>
    </source>
</evidence>
<dbReference type="AlphaFoldDB" id="A0AAE3G445"/>
<dbReference type="Proteomes" id="UP001205843">
    <property type="component" value="Unassembled WGS sequence"/>
</dbReference>
<dbReference type="InterPro" id="IPR005564">
    <property type="entry name" value="Major_capsid_GpE"/>
</dbReference>
<evidence type="ECO:0000313" key="2">
    <source>
        <dbReference type="Proteomes" id="UP001205843"/>
    </source>
</evidence>
<evidence type="ECO:0000313" key="1">
    <source>
        <dbReference type="EMBL" id="MCP1675450.1"/>
    </source>
</evidence>
<comment type="caution">
    <text evidence="1">The sequence shown here is derived from an EMBL/GenBank/DDBJ whole genome shotgun (WGS) entry which is preliminary data.</text>
</comment>
<name>A0AAE3G445_9GAMM</name>
<keyword evidence="2" id="KW-1185">Reference proteome</keyword>
<sequence length="336" mass="37650">MATLDVFKQRAFHMVELTAALNKQPYLPQLLGSLNLFETRPVRTTTVAIEQKNGNLNIIATSPRGAPLQRNEQEKRDIRDFRTVRIAQGDRITADEIQDIRAFGSETEMMQVQQEVADRLRQLRRNVEITHERMRLGAIKGQVLDKDDTVIKNWFTEWGVSQPAEVDFALGTEGTDVRGKCSQIVRAMAKAAQGLWTPATEVHAVVGHEFYDALSNHPRVRETFLNWSAAADLREGAAFSAFPFGGIMWHDYRGSDDGSKVAVAADKAHFFPVNAPGAFQVALSPAETFDFANTRGQEVYAMVIPDEKRNAFVDVEVYSYPLHICTRPKMLQRAGA</sequence>
<proteinExistence type="predicted"/>
<accession>A0AAE3G445</accession>